<keyword evidence="2" id="KW-1185">Reference proteome</keyword>
<name>A0A9P3LM02_9APHY</name>
<dbReference type="EMBL" id="BPQB01000095">
    <property type="protein sequence ID" value="GJE98847.1"/>
    <property type="molecule type" value="Genomic_DNA"/>
</dbReference>
<accession>A0A9P3LM02</accession>
<gene>
    <name evidence="1" type="ORF">PsYK624_150840</name>
</gene>
<evidence type="ECO:0000313" key="1">
    <source>
        <dbReference type="EMBL" id="GJE98847.1"/>
    </source>
</evidence>
<organism evidence="1 2">
    <name type="scientific">Phanerochaete sordida</name>
    <dbReference type="NCBI Taxonomy" id="48140"/>
    <lineage>
        <taxon>Eukaryota</taxon>
        <taxon>Fungi</taxon>
        <taxon>Dikarya</taxon>
        <taxon>Basidiomycota</taxon>
        <taxon>Agaricomycotina</taxon>
        <taxon>Agaricomycetes</taxon>
        <taxon>Polyporales</taxon>
        <taxon>Phanerochaetaceae</taxon>
        <taxon>Phanerochaete</taxon>
    </lineage>
</organism>
<dbReference type="Proteomes" id="UP000703269">
    <property type="component" value="Unassembled WGS sequence"/>
</dbReference>
<comment type="caution">
    <text evidence="1">The sequence shown here is derived from an EMBL/GenBank/DDBJ whole genome shotgun (WGS) entry which is preliminary data.</text>
</comment>
<evidence type="ECO:0000313" key="2">
    <source>
        <dbReference type="Proteomes" id="UP000703269"/>
    </source>
</evidence>
<reference evidence="1 2" key="1">
    <citation type="submission" date="2021-08" db="EMBL/GenBank/DDBJ databases">
        <title>Draft Genome Sequence of Phanerochaete sordida strain YK-624.</title>
        <authorList>
            <person name="Mori T."/>
            <person name="Dohra H."/>
            <person name="Suzuki T."/>
            <person name="Kawagishi H."/>
            <person name="Hirai H."/>
        </authorList>
    </citation>
    <scope>NUCLEOTIDE SEQUENCE [LARGE SCALE GENOMIC DNA]</scope>
    <source>
        <strain evidence="1 2">YK-624</strain>
    </source>
</reference>
<protein>
    <submittedName>
        <fullName evidence="1">Uncharacterized protein</fullName>
    </submittedName>
</protein>
<sequence length="115" mass="13188">MPQLTNADAEDVAQRLERVAMRILITHPVRDDSICIGATSFLPRKFIDRITADFFLVTTEAVLRQRMHGWRFEWEEYGADLWRAVCELSVEFSGRYDARAAAAQIRQEQEAAEAA</sequence>
<proteinExistence type="predicted"/>
<dbReference type="AlphaFoldDB" id="A0A9P3LM02"/>